<dbReference type="AlphaFoldDB" id="A0A915PEX3"/>
<keyword evidence="2" id="KW-1185">Reference proteome</keyword>
<sequence length="948" mass="108175">MAQIPRLSDDVLYIISEKLLFKNRCGDIDLQSKNSFNPYTLFMNHSARNMRAVLSHFSKMKHLDLSTSDNECVIKFYKDVTPEYISHFRKSSYHVNKMIFSGLLEAGLLHISHFKITNILGQLPKIDFSATNKNVYKYLVNLAEGLFDPGSPASSNLNIYSIIVDEPAETIKKHLITLLSMNIETMEIICSNNGNMFECDAKTFELVLLGRPSISMNRTKKIKTKCTIELNSTTNFVNNLMNYIQFLLLCCLNLDSIDLDFTFNSKLKTNFYSYSGSSESTSDDSVSLLSPEEFVTNLELFFITIIDYLKNLEIGGKDLKIKIEFYSSFVDYIFELIPTDNKLFSLGKHMEIENPPDGIYYVAPTAFIRRNIEVVDSIGRQHECLVKIEGYEENYVWDDYDNGYNTGNIFDERAYYIDAYSLDPHDIDMYLSDSSSISSGSSISSIYIIESAETIKKHLITLLSMNIETVEIICSNNGNMFECDAKTFARVLLESYPSSYESISDGFVSSISPEEFVTYLESFFTSIIDYLKNLEIGGKNLKIKIEFYSSFVDYIFELIPTDNKLFSLGKHVEIKNIRPTEGIYSDATPQFIGRNIEVVDSIGRQHGCLMEQISRLSDDVLYIISEKLLFKEFSPQFTISCPYLVSKNMFSGLLEARLLRISSIQASNILGKLSKIDFSVTNKNIWKYLLNLEEGLSDSSISSSLNISKIIVNEKAEIIKKHLITLLSMNIETMEIICSDIKNIMFYCDPKTFELVLLERPSISMNCTKKIKTKCTIELKSITNFVNNLMNYIQFLLLCCPNLDSIEFLFNFDSDFIYSQSCSYRLISLEFVTNLESFFTSIIDSLKNLEIGGKDLKITVEFCSAFFDFIFDHIPTNNKLFSLGKHIEKDLLIDTTNANYLDEFSAYHARDIEIVDSIGRQHKSDDGEFDDYLYGGGSDSDDYSANSD</sequence>
<dbReference type="WBParaSite" id="scf7180000424451.g13141">
    <property type="protein sequence ID" value="scf7180000424451.g13141"/>
    <property type="gene ID" value="scf7180000424451.g13141"/>
</dbReference>
<dbReference type="Proteomes" id="UP000887560">
    <property type="component" value="Unplaced"/>
</dbReference>
<name>A0A915PEX3_9BILA</name>
<proteinExistence type="predicted"/>
<evidence type="ECO:0000313" key="2">
    <source>
        <dbReference type="Proteomes" id="UP000887560"/>
    </source>
</evidence>
<accession>A0A915PEX3</accession>
<evidence type="ECO:0000313" key="3">
    <source>
        <dbReference type="WBParaSite" id="scf7180000424451.g13141"/>
    </source>
</evidence>
<protein>
    <submittedName>
        <fullName evidence="3">Uncharacterized protein</fullName>
    </submittedName>
</protein>
<organism evidence="2 3">
    <name type="scientific">Meloidogyne floridensis</name>
    <dbReference type="NCBI Taxonomy" id="298350"/>
    <lineage>
        <taxon>Eukaryota</taxon>
        <taxon>Metazoa</taxon>
        <taxon>Ecdysozoa</taxon>
        <taxon>Nematoda</taxon>
        <taxon>Chromadorea</taxon>
        <taxon>Rhabditida</taxon>
        <taxon>Tylenchina</taxon>
        <taxon>Tylenchomorpha</taxon>
        <taxon>Tylenchoidea</taxon>
        <taxon>Meloidogynidae</taxon>
        <taxon>Meloidogyninae</taxon>
        <taxon>Meloidogyne</taxon>
    </lineage>
</organism>
<evidence type="ECO:0000256" key="1">
    <source>
        <dbReference type="SAM" id="MobiDB-lite"/>
    </source>
</evidence>
<reference evidence="3" key="1">
    <citation type="submission" date="2022-11" db="UniProtKB">
        <authorList>
            <consortium name="WormBaseParasite"/>
        </authorList>
    </citation>
    <scope>IDENTIFICATION</scope>
</reference>
<feature type="region of interest" description="Disordered" evidence="1">
    <location>
        <begin position="923"/>
        <end position="948"/>
    </location>
</feature>